<proteinExistence type="predicted"/>
<gene>
    <name evidence="1" type="ORF">FHU41_002287</name>
</gene>
<accession>A0A7Y9S965</accession>
<dbReference type="EMBL" id="JACBYQ010000002">
    <property type="protein sequence ID" value="NYE96037.1"/>
    <property type="molecule type" value="Genomic_DNA"/>
</dbReference>
<organism evidence="1 2">
    <name type="scientific">Psychromicrobium silvestre</name>
    <dbReference type="NCBI Taxonomy" id="1645614"/>
    <lineage>
        <taxon>Bacteria</taxon>
        <taxon>Bacillati</taxon>
        <taxon>Actinomycetota</taxon>
        <taxon>Actinomycetes</taxon>
        <taxon>Micrococcales</taxon>
        <taxon>Micrococcaceae</taxon>
        <taxon>Psychromicrobium</taxon>
    </lineage>
</organism>
<dbReference type="RefSeq" id="WP_179389747.1">
    <property type="nucleotide sequence ID" value="NZ_JACBYQ010000002.1"/>
</dbReference>
<evidence type="ECO:0000313" key="2">
    <source>
        <dbReference type="Proteomes" id="UP000521748"/>
    </source>
</evidence>
<sequence length="330" mass="36006">MNTAEKLAPIYAAIVLENLSRSHPYHLVHLVRAEQDVRSPAELYPAFYTSYDWHSCVHMHWLGVELLRSGLLEDSAPLRDRLNENLSGPKLAAEAEYLRANPIFERPYGWAWAARLAAASSGFAAEGDRDAAGWSGALEPLTEAVFDNARRWSQAINHPVRHGVHSNTAFGLALLLDAASALGRTEDRAELAAAAERLFGADRGWAGRWELSGQDFLSAGLSEADLMSRVLPPGEFKQWFAEFLPEPADVVLPAVVTDKTDPQMVHLDGLNLSRAGSLYRISSALGSAELREAADGLLAHGLDAVATEEFVSSHWLASFAWDALLSRSAV</sequence>
<protein>
    <recommendedName>
        <fullName evidence="3">DUF2891 domain-containing protein</fullName>
    </recommendedName>
</protein>
<evidence type="ECO:0000313" key="1">
    <source>
        <dbReference type="EMBL" id="NYE96037.1"/>
    </source>
</evidence>
<dbReference type="AlphaFoldDB" id="A0A7Y9S965"/>
<keyword evidence="2" id="KW-1185">Reference proteome</keyword>
<name>A0A7Y9S965_9MICC</name>
<evidence type="ECO:0008006" key="3">
    <source>
        <dbReference type="Google" id="ProtNLM"/>
    </source>
</evidence>
<dbReference type="InterPro" id="IPR021365">
    <property type="entry name" value="DUF2891"/>
</dbReference>
<dbReference type="Proteomes" id="UP000521748">
    <property type="component" value="Unassembled WGS sequence"/>
</dbReference>
<dbReference type="Pfam" id="PF11199">
    <property type="entry name" value="DUF2891"/>
    <property type="match status" value="1"/>
</dbReference>
<comment type="caution">
    <text evidence="1">The sequence shown here is derived from an EMBL/GenBank/DDBJ whole genome shotgun (WGS) entry which is preliminary data.</text>
</comment>
<reference evidence="1 2" key="1">
    <citation type="submission" date="2020-07" db="EMBL/GenBank/DDBJ databases">
        <title>Sequencing the genomes of 1000 actinobacteria strains.</title>
        <authorList>
            <person name="Klenk H.-P."/>
        </authorList>
    </citation>
    <scope>NUCLEOTIDE SEQUENCE [LARGE SCALE GENOMIC DNA]</scope>
    <source>
        <strain evidence="1 2">DSM 102047</strain>
    </source>
</reference>